<evidence type="ECO:0000313" key="2">
    <source>
        <dbReference type="Proteomes" id="UP000499080"/>
    </source>
</evidence>
<protein>
    <submittedName>
        <fullName evidence="1">Uncharacterized protein</fullName>
    </submittedName>
</protein>
<accession>A0A4Y2EZM2</accession>
<name>A0A4Y2EZM2_ARAVE</name>
<reference evidence="1 2" key="1">
    <citation type="journal article" date="2019" name="Sci. Rep.">
        <title>Orb-weaving spider Araneus ventricosus genome elucidates the spidroin gene catalogue.</title>
        <authorList>
            <person name="Kono N."/>
            <person name="Nakamura H."/>
            <person name="Ohtoshi R."/>
            <person name="Moran D.A.P."/>
            <person name="Shinohara A."/>
            <person name="Yoshida Y."/>
            <person name="Fujiwara M."/>
            <person name="Mori M."/>
            <person name="Tomita M."/>
            <person name="Arakawa K."/>
        </authorList>
    </citation>
    <scope>NUCLEOTIDE SEQUENCE [LARGE SCALE GENOMIC DNA]</scope>
</reference>
<dbReference type="Proteomes" id="UP000499080">
    <property type="component" value="Unassembled WGS sequence"/>
</dbReference>
<dbReference type="AlphaFoldDB" id="A0A4Y2EZM2"/>
<dbReference type="EMBL" id="BGPR01000731">
    <property type="protein sequence ID" value="GBM33325.1"/>
    <property type="molecule type" value="Genomic_DNA"/>
</dbReference>
<keyword evidence="2" id="KW-1185">Reference proteome</keyword>
<organism evidence="1 2">
    <name type="scientific">Araneus ventricosus</name>
    <name type="common">Orbweaver spider</name>
    <name type="synonym">Epeira ventricosa</name>
    <dbReference type="NCBI Taxonomy" id="182803"/>
    <lineage>
        <taxon>Eukaryota</taxon>
        <taxon>Metazoa</taxon>
        <taxon>Ecdysozoa</taxon>
        <taxon>Arthropoda</taxon>
        <taxon>Chelicerata</taxon>
        <taxon>Arachnida</taxon>
        <taxon>Araneae</taxon>
        <taxon>Araneomorphae</taxon>
        <taxon>Entelegynae</taxon>
        <taxon>Araneoidea</taxon>
        <taxon>Araneidae</taxon>
        <taxon>Araneus</taxon>
    </lineage>
</organism>
<gene>
    <name evidence="1" type="ORF">AVEN_194935_1</name>
</gene>
<evidence type="ECO:0000313" key="1">
    <source>
        <dbReference type="EMBL" id="GBM33325.1"/>
    </source>
</evidence>
<proteinExistence type="predicted"/>
<sequence>MSACFCHILKPNTIRGRKNATPRESFTQAISLMMIGGGEKKSYYDPGAIYPSYANGRGPDVLPLVWRGNVERDVPAKMPPLHLTTIQNFEVHPNIADMLH</sequence>
<comment type="caution">
    <text evidence="1">The sequence shown here is derived from an EMBL/GenBank/DDBJ whole genome shotgun (WGS) entry which is preliminary data.</text>
</comment>